<reference evidence="1 2" key="1">
    <citation type="journal article" date="2017" name="PLoS Biol.">
        <title>The sea cucumber genome provides insights into morphological evolution and visceral regeneration.</title>
        <authorList>
            <person name="Zhang X."/>
            <person name="Sun L."/>
            <person name="Yuan J."/>
            <person name="Sun Y."/>
            <person name="Gao Y."/>
            <person name="Zhang L."/>
            <person name="Li S."/>
            <person name="Dai H."/>
            <person name="Hamel J.F."/>
            <person name="Liu C."/>
            <person name="Yu Y."/>
            <person name="Liu S."/>
            <person name="Lin W."/>
            <person name="Guo K."/>
            <person name="Jin S."/>
            <person name="Xu P."/>
            <person name="Storey K.B."/>
            <person name="Huan P."/>
            <person name="Zhang T."/>
            <person name="Zhou Y."/>
            <person name="Zhang J."/>
            <person name="Lin C."/>
            <person name="Li X."/>
            <person name="Xing L."/>
            <person name="Huo D."/>
            <person name="Sun M."/>
            <person name="Wang L."/>
            <person name="Mercier A."/>
            <person name="Li F."/>
            <person name="Yang H."/>
            <person name="Xiang J."/>
        </authorList>
    </citation>
    <scope>NUCLEOTIDE SEQUENCE [LARGE SCALE GENOMIC DNA]</scope>
    <source>
        <strain evidence="1">Shaxun</strain>
        <tissue evidence="1">Muscle</tissue>
    </source>
</reference>
<dbReference type="Gene3D" id="2.170.15.10">
    <property type="entry name" value="Proaerolysin, chain A, domain 3"/>
    <property type="match status" value="1"/>
</dbReference>
<dbReference type="Proteomes" id="UP000230750">
    <property type="component" value="Unassembled WGS sequence"/>
</dbReference>
<accession>A0A2G8L0F5</accession>
<sequence>MDNKDQLVVGTATFQNNQDYEVTFSRKIQISFTTERRWDLSEQYGTSLSIGASVGISALGVDFSAETTLTTSFDYTVAWGETEVSTVEDSVTQTIAVPANSVVQVQVRGWRFMGTVPYTADLVTIFENGEESRKQVSGLLHEVSVTDFTAIAD</sequence>
<dbReference type="SUPFAM" id="SSF56973">
    <property type="entry name" value="Aerolisin/ETX pore-forming domain"/>
    <property type="match status" value="1"/>
</dbReference>
<evidence type="ECO:0000313" key="2">
    <source>
        <dbReference type="Proteomes" id="UP000230750"/>
    </source>
</evidence>
<name>A0A2G8L0F5_STIJA</name>
<comment type="caution">
    <text evidence="1">The sequence shown here is derived from an EMBL/GenBank/DDBJ whole genome shotgun (WGS) entry which is preliminary data.</text>
</comment>
<gene>
    <name evidence="1" type="ORF">BSL78_09318</name>
</gene>
<evidence type="ECO:0000313" key="1">
    <source>
        <dbReference type="EMBL" id="PIK53728.1"/>
    </source>
</evidence>
<organism evidence="1 2">
    <name type="scientific">Stichopus japonicus</name>
    <name type="common">Sea cucumber</name>
    <dbReference type="NCBI Taxonomy" id="307972"/>
    <lineage>
        <taxon>Eukaryota</taxon>
        <taxon>Metazoa</taxon>
        <taxon>Echinodermata</taxon>
        <taxon>Eleutherozoa</taxon>
        <taxon>Echinozoa</taxon>
        <taxon>Holothuroidea</taxon>
        <taxon>Aspidochirotacea</taxon>
        <taxon>Aspidochirotida</taxon>
        <taxon>Stichopodidae</taxon>
        <taxon>Apostichopus</taxon>
    </lineage>
</organism>
<dbReference type="EMBL" id="MRZV01000274">
    <property type="protein sequence ID" value="PIK53728.1"/>
    <property type="molecule type" value="Genomic_DNA"/>
</dbReference>
<dbReference type="OrthoDB" id="428159at2759"/>
<dbReference type="AlphaFoldDB" id="A0A2G8L0F5"/>
<protein>
    <submittedName>
        <fullName evidence="1">Putative natterin-3-like</fullName>
    </submittedName>
</protein>
<proteinExistence type="predicted"/>
<keyword evidence="2" id="KW-1185">Reference proteome</keyword>